<proteinExistence type="predicted"/>
<dbReference type="InterPro" id="IPR051450">
    <property type="entry name" value="Gfo/Idh/MocA_Oxidoreductases"/>
</dbReference>
<evidence type="ECO:0000313" key="2">
    <source>
        <dbReference type="EMBL" id="KAF2453297.1"/>
    </source>
</evidence>
<dbReference type="Pfam" id="PF01408">
    <property type="entry name" value="GFO_IDH_MocA"/>
    <property type="match status" value="1"/>
</dbReference>
<dbReference type="Gene3D" id="3.40.50.720">
    <property type="entry name" value="NAD(P)-binding Rossmann-like Domain"/>
    <property type="match status" value="1"/>
</dbReference>
<dbReference type="EMBL" id="MU001698">
    <property type="protein sequence ID" value="KAF2453297.1"/>
    <property type="molecule type" value="Genomic_DNA"/>
</dbReference>
<dbReference type="InterPro" id="IPR036291">
    <property type="entry name" value="NAD(P)-bd_dom_sf"/>
</dbReference>
<dbReference type="Gene3D" id="3.30.360.10">
    <property type="entry name" value="Dihydrodipicolinate Reductase, domain 2"/>
    <property type="match status" value="2"/>
</dbReference>
<reference evidence="2" key="1">
    <citation type="journal article" date="2020" name="Stud. Mycol.">
        <title>101 Dothideomycetes genomes: a test case for predicting lifestyles and emergence of pathogens.</title>
        <authorList>
            <person name="Haridas S."/>
            <person name="Albert R."/>
            <person name="Binder M."/>
            <person name="Bloem J."/>
            <person name="Labutti K."/>
            <person name="Salamov A."/>
            <person name="Andreopoulos B."/>
            <person name="Baker S."/>
            <person name="Barry K."/>
            <person name="Bills G."/>
            <person name="Bluhm B."/>
            <person name="Cannon C."/>
            <person name="Castanera R."/>
            <person name="Culley D."/>
            <person name="Daum C."/>
            <person name="Ezra D."/>
            <person name="Gonzalez J."/>
            <person name="Henrissat B."/>
            <person name="Kuo A."/>
            <person name="Liang C."/>
            <person name="Lipzen A."/>
            <person name="Lutzoni F."/>
            <person name="Magnuson J."/>
            <person name="Mondo S."/>
            <person name="Nolan M."/>
            <person name="Ohm R."/>
            <person name="Pangilinan J."/>
            <person name="Park H.-J."/>
            <person name="Ramirez L."/>
            <person name="Alfaro M."/>
            <person name="Sun H."/>
            <person name="Tritt A."/>
            <person name="Yoshinaga Y."/>
            <person name="Zwiers L.-H."/>
            <person name="Turgeon B."/>
            <person name="Goodwin S."/>
            <person name="Spatafora J."/>
            <person name="Crous P."/>
            <person name="Grigoriev I."/>
        </authorList>
    </citation>
    <scope>NUCLEOTIDE SEQUENCE</scope>
    <source>
        <strain evidence="2">ATCC 16933</strain>
    </source>
</reference>
<dbReference type="AlphaFoldDB" id="A0A6A6NP67"/>
<evidence type="ECO:0000259" key="1">
    <source>
        <dbReference type="Pfam" id="PF01408"/>
    </source>
</evidence>
<accession>A0A6A6NP67</accession>
<organism evidence="2 3">
    <name type="scientific">Lineolata rhizophorae</name>
    <dbReference type="NCBI Taxonomy" id="578093"/>
    <lineage>
        <taxon>Eukaryota</taxon>
        <taxon>Fungi</taxon>
        <taxon>Dikarya</taxon>
        <taxon>Ascomycota</taxon>
        <taxon>Pezizomycotina</taxon>
        <taxon>Dothideomycetes</taxon>
        <taxon>Dothideomycetes incertae sedis</taxon>
        <taxon>Lineolatales</taxon>
        <taxon>Lineolataceae</taxon>
        <taxon>Lineolata</taxon>
    </lineage>
</organism>
<protein>
    <recommendedName>
        <fullName evidence="1">Gfo/Idh/MocA-like oxidoreductase N-terminal domain-containing protein</fullName>
    </recommendedName>
</protein>
<name>A0A6A6NP67_9PEZI</name>
<evidence type="ECO:0000313" key="3">
    <source>
        <dbReference type="Proteomes" id="UP000799766"/>
    </source>
</evidence>
<dbReference type="SUPFAM" id="SSF51735">
    <property type="entry name" value="NAD(P)-binding Rossmann-fold domains"/>
    <property type="match status" value="1"/>
</dbReference>
<dbReference type="PANTHER" id="PTHR43377:SF12">
    <property type="entry name" value="BINDING ROSSMANN FOLD OXIDOREDUCTASE, PUTATIVE (AFU_ORTHOLOGUE AFUA_3G11840)-RELATED"/>
    <property type="match status" value="1"/>
</dbReference>
<keyword evidence="3" id="KW-1185">Reference proteome</keyword>
<dbReference type="InterPro" id="IPR000683">
    <property type="entry name" value="Gfo/Idh/MocA-like_OxRdtase_N"/>
</dbReference>
<gene>
    <name evidence="2" type="ORF">BDY21DRAFT_402319</name>
</gene>
<feature type="domain" description="Gfo/Idh/MocA-like oxidoreductase N-terminal" evidence="1">
    <location>
        <begin position="13"/>
        <end position="165"/>
    </location>
</feature>
<dbReference type="OrthoDB" id="2129491at2759"/>
<sequence length="541" mass="58841">MPSASNTATPSPINIAIIGAGSRGSAYASALSSHPRARVIAVCDPHAGKRAALGGAHIWGARDGSGPREGEAFADWREWVAWERGRRARAEGAAPKGVEVAGGREGGEGAEVVPPGADAVVVAVLDELHVEVVEGVSGLGGVHVLCEKPVDGSWEGCGRVWRALTSGPKGQDVLFGVCHVLRYSPHNRMLRELVLGRDAVGEVLSVEHTEPVGWWHFSHSYVRGNWRREASTAPTLLTKSCHDIDFLMWMLCSPPPGSDRPPHLPAYVTSTGSLKFFKKSRKPADAGDATNCLSCPIEHGCMWSAKKIYLERHLLKGITGWPVKIVEPDVEDIFRDQGRDAAMKHVLGKLREDYGDETAETERYGRPWFGRCVWEADNDVCDDQTVTITWEDDPLPNSDRSLADALKGRGAKTATMHMVAFTEKICERRGVIYGTEGEISYDSATIKVHNFATGETEIHHPAQPGGGHGGGDAGLIYQFVAAVDAVKNQGMSIDEAQKVHIGCTLEEAIRSHGVVFAAEEARRQRRVVEWASWWRDHVGLL</sequence>
<dbReference type="PANTHER" id="PTHR43377">
    <property type="entry name" value="BILIVERDIN REDUCTASE A"/>
    <property type="match status" value="1"/>
</dbReference>
<dbReference type="GO" id="GO:0000166">
    <property type="term" value="F:nucleotide binding"/>
    <property type="evidence" value="ECO:0007669"/>
    <property type="project" value="InterPro"/>
</dbReference>
<dbReference type="Proteomes" id="UP000799766">
    <property type="component" value="Unassembled WGS sequence"/>
</dbReference>
<dbReference type="SUPFAM" id="SSF55347">
    <property type="entry name" value="Glyceraldehyde-3-phosphate dehydrogenase-like, C-terminal domain"/>
    <property type="match status" value="1"/>
</dbReference>